<dbReference type="Proteomes" id="UP000078576">
    <property type="component" value="Unassembled WGS sequence"/>
</dbReference>
<dbReference type="SUPFAM" id="SSF75005">
    <property type="entry name" value="Arabinanase/levansucrase/invertase"/>
    <property type="match status" value="1"/>
</dbReference>
<feature type="domain" description="Alpha-galactosidase CBM13" evidence="6">
    <location>
        <begin position="360"/>
        <end position="444"/>
    </location>
</feature>
<evidence type="ECO:0000313" key="7">
    <source>
        <dbReference type="EMBL" id="KUI60567.1"/>
    </source>
</evidence>
<dbReference type="PANTHER" id="PTHR22925">
    <property type="entry name" value="GLYCOSYL HYDROLASE 43 FAMILY MEMBER"/>
    <property type="match status" value="1"/>
</dbReference>
<dbReference type="Gene3D" id="2.60.120.260">
    <property type="entry name" value="Galactose-binding domain-like"/>
    <property type="match status" value="1"/>
</dbReference>
<protein>
    <recommendedName>
        <fullName evidence="6">Alpha-galactosidase CBM13 domain-containing protein</fullName>
    </recommendedName>
</protein>
<dbReference type="InterPro" id="IPR006710">
    <property type="entry name" value="Glyco_hydro_43"/>
</dbReference>
<dbReference type="Pfam" id="PF22704">
    <property type="entry name" value="CBM13-like"/>
    <property type="match status" value="1"/>
</dbReference>
<proteinExistence type="inferred from homology"/>
<evidence type="ECO:0000256" key="5">
    <source>
        <dbReference type="SAM" id="SignalP"/>
    </source>
</evidence>
<dbReference type="Gene3D" id="2.115.10.20">
    <property type="entry name" value="Glycosyl hydrolase domain, family 43"/>
    <property type="match status" value="1"/>
</dbReference>
<feature type="signal peptide" evidence="5">
    <location>
        <begin position="1"/>
        <end position="19"/>
    </location>
</feature>
<accession>A0A194V978</accession>
<dbReference type="SUPFAM" id="SSF49785">
    <property type="entry name" value="Galactose-binding domain-like"/>
    <property type="match status" value="1"/>
</dbReference>
<sequence>MVNLLKSASLLFSAGVAYASLQIVPGATWTGTNTGLHIQAHGAGVFELDGTYYLIGEDHTDGSAFRHVNCYSSTDLVSWKYVGALLSQTSSGDLGPNRVVERPKVIYNSSTKKYVLYMHIDSSSYGEAKVGVATGDSVCGTYDYLGSWQPLGHQSRDIGLFQDDDGSAYLLSEDRANGLRIDALTDDYLNVSSAVYLFDDYEAPAMVKKNGYYFLFASHLSGWSPNDNLYTYSKSLSSGWSDWTTFATVGSDTYSSQTNYILPVSDDLTMYLGDRWVSSNLMASTYVWLPLTFSGTDVTMNDYVNWIPDVAGGGSWTVGPSETDPEGENATLADGAKVVSCSGCSDGEAAGYIGGSTGGSATFNGVVSDATTTTTIRIKYENGDSTQRLANVSCNGVEQNLAFLPTASGNGTPGSSVLTCGLKEGSANVVVVTQTDGSYGPDVDRLMVPVS</sequence>
<keyword evidence="2 4" id="KW-0378">Hydrolase</keyword>
<dbReference type="PANTHER" id="PTHR22925:SF3">
    <property type="entry name" value="GLYCOSYL HYDROLASE FAMILY PROTEIN 43"/>
    <property type="match status" value="1"/>
</dbReference>
<keyword evidence="3 4" id="KW-0326">Glycosidase</keyword>
<organism evidence="7 8">
    <name type="scientific">Cytospora mali</name>
    <name type="common">Apple Valsa canker fungus</name>
    <name type="synonym">Valsa mali</name>
    <dbReference type="NCBI Taxonomy" id="578113"/>
    <lineage>
        <taxon>Eukaryota</taxon>
        <taxon>Fungi</taxon>
        <taxon>Dikarya</taxon>
        <taxon>Ascomycota</taxon>
        <taxon>Pezizomycotina</taxon>
        <taxon>Sordariomycetes</taxon>
        <taxon>Sordariomycetidae</taxon>
        <taxon>Diaporthales</taxon>
        <taxon>Cytosporaceae</taxon>
        <taxon>Cytospora</taxon>
    </lineage>
</organism>
<feature type="chain" id="PRO_5008266275" description="Alpha-galactosidase CBM13 domain-containing protein" evidence="5">
    <location>
        <begin position="20"/>
        <end position="451"/>
    </location>
</feature>
<dbReference type="EMBL" id="KN714754">
    <property type="protein sequence ID" value="KUI60567.1"/>
    <property type="molecule type" value="Genomic_DNA"/>
</dbReference>
<dbReference type="OrthoDB" id="9970295at2759"/>
<evidence type="ECO:0000256" key="1">
    <source>
        <dbReference type="ARBA" id="ARBA00009865"/>
    </source>
</evidence>
<keyword evidence="8" id="KW-1185">Reference proteome</keyword>
<evidence type="ECO:0000256" key="2">
    <source>
        <dbReference type="ARBA" id="ARBA00022801"/>
    </source>
</evidence>
<dbReference type="CDD" id="cd18821">
    <property type="entry name" value="GH43_Pc3Gal43A-like"/>
    <property type="match status" value="1"/>
</dbReference>
<evidence type="ECO:0000256" key="4">
    <source>
        <dbReference type="RuleBase" id="RU361187"/>
    </source>
</evidence>
<evidence type="ECO:0000259" key="6">
    <source>
        <dbReference type="Pfam" id="PF22704"/>
    </source>
</evidence>
<dbReference type="CDD" id="cd04081">
    <property type="entry name" value="CBM35_galactosidase-like"/>
    <property type="match status" value="1"/>
</dbReference>
<reference evidence="8" key="1">
    <citation type="submission" date="2014-12" db="EMBL/GenBank/DDBJ databases">
        <title>Genome Sequence of Valsa Canker Pathogens Uncovers a Specific Adaption of Colonization on Woody Bark.</title>
        <authorList>
            <person name="Yin Z."/>
            <person name="Liu H."/>
            <person name="Gao X."/>
            <person name="Li Z."/>
            <person name="Song N."/>
            <person name="Ke X."/>
            <person name="Dai Q."/>
            <person name="Wu Y."/>
            <person name="Sun Y."/>
            <person name="Xu J.-R."/>
            <person name="Kang Z.K."/>
            <person name="Wang L."/>
            <person name="Huang L."/>
        </authorList>
    </citation>
    <scope>NUCLEOTIDE SEQUENCE [LARGE SCALE GENOMIC DNA]</scope>
    <source>
        <strain evidence="8">SXYL134</strain>
    </source>
</reference>
<dbReference type="GO" id="GO:0004553">
    <property type="term" value="F:hydrolase activity, hydrolyzing O-glycosyl compounds"/>
    <property type="evidence" value="ECO:0007669"/>
    <property type="project" value="InterPro"/>
</dbReference>
<dbReference type="AlphaFoldDB" id="A0A194V978"/>
<evidence type="ECO:0000256" key="3">
    <source>
        <dbReference type="ARBA" id="ARBA00023295"/>
    </source>
</evidence>
<name>A0A194V978_CYTMA</name>
<keyword evidence="5" id="KW-0732">Signal</keyword>
<dbReference type="InterPro" id="IPR055240">
    <property type="entry name" value="CBM13-like"/>
</dbReference>
<dbReference type="STRING" id="694573.A0A194V978"/>
<gene>
    <name evidence="7" type="ORF">VP1G_07792</name>
</gene>
<dbReference type="Pfam" id="PF04616">
    <property type="entry name" value="Glyco_hydro_43"/>
    <property type="match status" value="1"/>
</dbReference>
<dbReference type="InterPro" id="IPR023296">
    <property type="entry name" value="Glyco_hydro_beta-prop_sf"/>
</dbReference>
<dbReference type="GO" id="GO:0005975">
    <property type="term" value="P:carbohydrate metabolic process"/>
    <property type="evidence" value="ECO:0007669"/>
    <property type="project" value="InterPro"/>
</dbReference>
<evidence type="ECO:0000313" key="8">
    <source>
        <dbReference type="Proteomes" id="UP000078576"/>
    </source>
</evidence>
<comment type="similarity">
    <text evidence="1 4">Belongs to the glycosyl hydrolase 43 family.</text>
</comment>
<dbReference type="InterPro" id="IPR008979">
    <property type="entry name" value="Galactose-bd-like_sf"/>
</dbReference>